<sequence length="135" mass="14583">MWNRDESEEIEKAETGAWMGGELPEGVTPHPNGTLAFGRPLIQSDGGTYQCVAQNVVGVGKAEVNIGVGDASPSTGLMENMLMIIVGGVAGGLLILMLIVVITLTCHHKRKNKKLEKELTVRKYVDPLFFSCLMI</sequence>
<dbReference type="PANTHER" id="PTHR23277:SF11">
    <property type="entry name" value="NECTIN-4"/>
    <property type="match status" value="1"/>
</dbReference>
<dbReference type="GO" id="GO:0016020">
    <property type="term" value="C:membrane"/>
    <property type="evidence" value="ECO:0007669"/>
    <property type="project" value="UniProtKB-SubCell"/>
</dbReference>
<gene>
    <name evidence="10" type="primary">Nectin1_0</name>
    <name evidence="10" type="ORF">EYF80_064208</name>
</gene>
<name>A0A4Z2EA87_9TELE</name>
<feature type="compositionally biased region" description="Acidic residues" evidence="7">
    <location>
        <begin position="1"/>
        <end position="11"/>
    </location>
</feature>
<evidence type="ECO:0000256" key="7">
    <source>
        <dbReference type="SAM" id="MobiDB-lite"/>
    </source>
</evidence>
<keyword evidence="3" id="KW-0677">Repeat</keyword>
<evidence type="ECO:0000256" key="1">
    <source>
        <dbReference type="ARBA" id="ARBA00004370"/>
    </source>
</evidence>
<dbReference type="Proteomes" id="UP000314294">
    <property type="component" value="Unassembled WGS sequence"/>
</dbReference>
<keyword evidence="8" id="KW-1133">Transmembrane helix</keyword>
<dbReference type="PROSITE" id="PS50835">
    <property type="entry name" value="IG_LIKE"/>
    <property type="match status" value="1"/>
</dbReference>
<organism evidence="10 11">
    <name type="scientific">Liparis tanakae</name>
    <name type="common">Tanaka's snailfish</name>
    <dbReference type="NCBI Taxonomy" id="230148"/>
    <lineage>
        <taxon>Eukaryota</taxon>
        <taxon>Metazoa</taxon>
        <taxon>Chordata</taxon>
        <taxon>Craniata</taxon>
        <taxon>Vertebrata</taxon>
        <taxon>Euteleostomi</taxon>
        <taxon>Actinopterygii</taxon>
        <taxon>Neopterygii</taxon>
        <taxon>Teleostei</taxon>
        <taxon>Neoteleostei</taxon>
        <taxon>Acanthomorphata</taxon>
        <taxon>Eupercaria</taxon>
        <taxon>Perciformes</taxon>
        <taxon>Cottioidei</taxon>
        <taxon>Cottales</taxon>
        <taxon>Liparidae</taxon>
        <taxon>Liparis</taxon>
    </lineage>
</organism>
<keyword evidence="5" id="KW-1015">Disulfide bond</keyword>
<dbReference type="Gene3D" id="1.20.5.930">
    <property type="entry name" value="Bicelle-embedded integrin alpha(iib) transmembrane segment"/>
    <property type="match status" value="1"/>
</dbReference>
<evidence type="ECO:0000256" key="8">
    <source>
        <dbReference type="SAM" id="Phobius"/>
    </source>
</evidence>
<evidence type="ECO:0000256" key="6">
    <source>
        <dbReference type="ARBA" id="ARBA00023180"/>
    </source>
</evidence>
<accession>A0A4Z2EA87</accession>
<dbReference type="EMBL" id="SRLO01011962">
    <property type="protein sequence ID" value="TNN25661.1"/>
    <property type="molecule type" value="Genomic_DNA"/>
</dbReference>
<evidence type="ECO:0000313" key="11">
    <source>
        <dbReference type="Proteomes" id="UP000314294"/>
    </source>
</evidence>
<dbReference type="GO" id="GO:0007157">
    <property type="term" value="P:heterophilic cell-cell adhesion via plasma membrane cell adhesion molecules"/>
    <property type="evidence" value="ECO:0007669"/>
    <property type="project" value="TreeGrafter"/>
</dbReference>
<dbReference type="GO" id="GO:0005912">
    <property type="term" value="C:adherens junction"/>
    <property type="evidence" value="ECO:0007669"/>
    <property type="project" value="TreeGrafter"/>
</dbReference>
<dbReference type="InterPro" id="IPR051427">
    <property type="entry name" value="Nectin/Nectin-like"/>
</dbReference>
<keyword evidence="4 8" id="KW-0472">Membrane</keyword>
<comment type="subcellular location">
    <subcellularLocation>
        <location evidence="1">Membrane</location>
    </subcellularLocation>
</comment>
<dbReference type="PANTHER" id="PTHR23277">
    <property type="entry name" value="NECTIN-RELATED"/>
    <property type="match status" value="1"/>
</dbReference>
<evidence type="ECO:0000256" key="2">
    <source>
        <dbReference type="ARBA" id="ARBA00022729"/>
    </source>
</evidence>
<dbReference type="InterPro" id="IPR007110">
    <property type="entry name" value="Ig-like_dom"/>
</dbReference>
<evidence type="ECO:0000259" key="9">
    <source>
        <dbReference type="PROSITE" id="PS50835"/>
    </source>
</evidence>
<comment type="caution">
    <text evidence="10">The sequence shown here is derived from an EMBL/GenBank/DDBJ whole genome shotgun (WGS) entry which is preliminary data.</text>
</comment>
<keyword evidence="11" id="KW-1185">Reference proteome</keyword>
<feature type="region of interest" description="Disordered" evidence="7">
    <location>
        <begin position="1"/>
        <end position="25"/>
    </location>
</feature>
<evidence type="ECO:0000256" key="5">
    <source>
        <dbReference type="ARBA" id="ARBA00023157"/>
    </source>
</evidence>
<dbReference type="AlphaFoldDB" id="A0A4Z2EA87"/>
<dbReference type="InterPro" id="IPR013783">
    <property type="entry name" value="Ig-like_fold"/>
</dbReference>
<protein>
    <submittedName>
        <fullName evidence="10">Nectin-1</fullName>
    </submittedName>
</protein>
<keyword evidence="6" id="KW-0325">Glycoprotein</keyword>
<evidence type="ECO:0000313" key="10">
    <source>
        <dbReference type="EMBL" id="TNN25661.1"/>
    </source>
</evidence>
<evidence type="ECO:0000256" key="4">
    <source>
        <dbReference type="ARBA" id="ARBA00023136"/>
    </source>
</evidence>
<dbReference type="Gene3D" id="2.60.40.10">
    <property type="entry name" value="Immunoglobulins"/>
    <property type="match status" value="1"/>
</dbReference>
<reference evidence="10 11" key="1">
    <citation type="submission" date="2019-03" db="EMBL/GenBank/DDBJ databases">
        <title>First draft genome of Liparis tanakae, snailfish: a comprehensive survey of snailfish specific genes.</title>
        <authorList>
            <person name="Kim W."/>
            <person name="Song I."/>
            <person name="Jeong J.-H."/>
            <person name="Kim D."/>
            <person name="Kim S."/>
            <person name="Ryu S."/>
            <person name="Song J.Y."/>
            <person name="Lee S.K."/>
        </authorList>
    </citation>
    <scope>NUCLEOTIDE SEQUENCE [LARGE SCALE GENOMIC DNA]</scope>
    <source>
        <tissue evidence="10">Muscle</tissue>
    </source>
</reference>
<feature type="domain" description="Ig-like" evidence="9">
    <location>
        <begin position="1"/>
        <end position="67"/>
    </location>
</feature>
<evidence type="ECO:0000256" key="3">
    <source>
        <dbReference type="ARBA" id="ARBA00022737"/>
    </source>
</evidence>
<keyword evidence="2" id="KW-0732">Signal</keyword>
<dbReference type="GO" id="GO:0007156">
    <property type="term" value="P:homophilic cell adhesion via plasma membrane adhesion molecules"/>
    <property type="evidence" value="ECO:0007669"/>
    <property type="project" value="TreeGrafter"/>
</dbReference>
<keyword evidence="8" id="KW-0812">Transmembrane</keyword>
<feature type="transmembrane region" description="Helical" evidence="8">
    <location>
        <begin position="81"/>
        <end position="104"/>
    </location>
</feature>
<proteinExistence type="predicted"/>